<evidence type="ECO:0000313" key="2">
    <source>
        <dbReference type="Proteomes" id="UP000217784"/>
    </source>
</evidence>
<dbReference type="SUPFAM" id="SSF144020">
    <property type="entry name" value="FdhE-like"/>
    <property type="match status" value="1"/>
</dbReference>
<name>A0A2A2H5I8_METBR</name>
<protein>
    <submittedName>
        <fullName evidence="1">Uncharacterized protein</fullName>
    </submittedName>
</protein>
<dbReference type="EMBL" id="LMVM01000023">
    <property type="protein sequence ID" value="PAV04550.1"/>
    <property type="molecule type" value="Genomic_DNA"/>
</dbReference>
<dbReference type="RefSeq" id="WP_048080498.1">
    <property type="nucleotide sequence ID" value="NZ_LMVM01000023.1"/>
</dbReference>
<dbReference type="Proteomes" id="UP000217784">
    <property type="component" value="Unassembled WGS sequence"/>
</dbReference>
<gene>
    <name evidence="1" type="ORF">ASJ80_06910</name>
</gene>
<keyword evidence="2" id="KW-1185">Reference proteome</keyword>
<accession>A0A2A2H5I8</accession>
<comment type="caution">
    <text evidence="1">The sequence shown here is derived from an EMBL/GenBank/DDBJ whole genome shotgun (WGS) entry which is preliminary data.</text>
</comment>
<proteinExistence type="predicted"/>
<sequence>MRSISKRSNLIKRIRSYSTCPSCGSNNLVKVDEYYYEPSGWLEIYECQNCGSLIERPLS</sequence>
<evidence type="ECO:0000313" key="1">
    <source>
        <dbReference type="EMBL" id="PAV04550.1"/>
    </source>
</evidence>
<dbReference type="OrthoDB" id="86086at2157"/>
<organism evidence="1 2">
    <name type="scientific">Methanobacterium bryantii</name>
    <dbReference type="NCBI Taxonomy" id="2161"/>
    <lineage>
        <taxon>Archaea</taxon>
        <taxon>Methanobacteriati</taxon>
        <taxon>Methanobacteriota</taxon>
        <taxon>Methanomada group</taxon>
        <taxon>Methanobacteria</taxon>
        <taxon>Methanobacteriales</taxon>
        <taxon>Methanobacteriaceae</taxon>
        <taxon>Methanobacterium</taxon>
    </lineage>
</organism>
<dbReference type="InterPro" id="IPR024064">
    <property type="entry name" value="FdhE-like_sf"/>
</dbReference>
<reference evidence="1 2" key="1">
    <citation type="journal article" date="2017" name="BMC Genomics">
        <title>Genomic analysis of methanogenic archaea reveals a shift towards energy conservation.</title>
        <authorList>
            <person name="Gilmore S.P."/>
            <person name="Henske J.K."/>
            <person name="Sexton J.A."/>
            <person name="Solomon K.V."/>
            <person name="Seppala S."/>
            <person name="Yoo J.I."/>
            <person name="Huyett L.M."/>
            <person name="Pressman A."/>
            <person name="Cogan J.Z."/>
            <person name="Kivenson V."/>
            <person name="Peng X."/>
            <person name="Tan Y."/>
            <person name="Valentine D.L."/>
            <person name="O'Malley M.A."/>
        </authorList>
    </citation>
    <scope>NUCLEOTIDE SEQUENCE [LARGE SCALE GENOMIC DNA]</scope>
    <source>
        <strain evidence="1 2">M.o.H.</strain>
    </source>
</reference>
<dbReference type="GeneID" id="300261049"/>
<dbReference type="AlphaFoldDB" id="A0A2A2H5I8"/>